<protein>
    <submittedName>
        <fullName evidence="2">Uncharacterized protein</fullName>
    </submittedName>
</protein>
<reference evidence="2 3" key="1">
    <citation type="submission" date="2018-12" db="EMBL/GenBank/DDBJ databases">
        <title>Croceicoccus ponticola sp. nov., a lipolytic bacterium isolated from seawater.</title>
        <authorList>
            <person name="Yoon J.-H."/>
        </authorList>
    </citation>
    <scope>NUCLEOTIDE SEQUENCE [LARGE SCALE GENOMIC DNA]</scope>
    <source>
        <strain evidence="2 3">GM-16</strain>
    </source>
</reference>
<evidence type="ECO:0000313" key="2">
    <source>
        <dbReference type="EMBL" id="RVQ66389.1"/>
    </source>
</evidence>
<feature type="region of interest" description="Disordered" evidence="1">
    <location>
        <begin position="63"/>
        <end position="87"/>
    </location>
</feature>
<dbReference type="OrthoDB" id="9801383at2"/>
<accession>A0A437GWC1</accession>
<comment type="caution">
    <text evidence="2">The sequence shown here is derived from an EMBL/GenBank/DDBJ whole genome shotgun (WGS) entry which is preliminary data.</text>
</comment>
<sequence>MDAYYPRPLTFQSSAFALTVPVTVPIGPLRLQIELAGACFSSDGSVLFVNAFSPAATFAIRFPRNQGPPGSAPTPRPVPRRRRPCSL</sequence>
<feature type="compositionally biased region" description="Basic residues" evidence="1">
    <location>
        <begin position="78"/>
        <end position="87"/>
    </location>
</feature>
<evidence type="ECO:0000313" key="3">
    <source>
        <dbReference type="Proteomes" id="UP000283003"/>
    </source>
</evidence>
<dbReference type="EMBL" id="RXOL01000004">
    <property type="protein sequence ID" value="RVQ66389.1"/>
    <property type="molecule type" value="Genomic_DNA"/>
</dbReference>
<name>A0A437GWC1_9SPHN</name>
<dbReference type="Proteomes" id="UP000283003">
    <property type="component" value="Unassembled WGS sequence"/>
</dbReference>
<dbReference type="AlphaFoldDB" id="A0A437GWC1"/>
<gene>
    <name evidence="2" type="ORF">EKN06_10185</name>
</gene>
<proteinExistence type="predicted"/>
<keyword evidence="3" id="KW-1185">Reference proteome</keyword>
<evidence type="ECO:0000256" key="1">
    <source>
        <dbReference type="SAM" id="MobiDB-lite"/>
    </source>
</evidence>
<organism evidence="2 3">
    <name type="scientific">Croceicoccus ponticola</name>
    <dbReference type="NCBI Taxonomy" id="2217664"/>
    <lineage>
        <taxon>Bacteria</taxon>
        <taxon>Pseudomonadati</taxon>
        <taxon>Pseudomonadota</taxon>
        <taxon>Alphaproteobacteria</taxon>
        <taxon>Sphingomonadales</taxon>
        <taxon>Erythrobacteraceae</taxon>
        <taxon>Croceicoccus</taxon>
    </lineage>
</organism>